<dbReference type="Gene3D" id="1.20.1250.20">
    <property type="entry name" value="MFS general substrate transporter like domains"/>
    <property type="match status" value="1"/>
</dbReference>
<protein>
    <submittedName>
        <fullName evidence="7">MFS transporter</fullName>
    </submittedName>
</protein>
<keyword evidence="3 5" id="KW-1133">Transmembrane helix</keyword>
<organism evidence="7 8">
    <name type="scientific">Nonomuraea composti</name>
    <dbReference type="NCBI Taxonomy" id="2720023"/>
    <lineage>
        <taxon>Bacteria</taxon>
        <taxon>Bacillati</taxon>
        <taxon>Actinomycetota</taxon>
        <taxon>Actinomycetes</taxon>
        <taxon>Streptosporangiales</taxon>
        <taxon>Streptosporangiaceae</taxon>
        <taxon>Nonomuraea</taxon>
    </lineage>
</organism>
<dbReference type="SUPFAM" id="SSF103473">
    <property type="entry name" value="MFS general substrate transporter"/>
    <property type="match status" value="1"/>
</dbReference>
<dbReference type="InterPro" id="IPR011701">
    <property type="entry name" value="MFS"/>
</dbReference>
<comment type="subcellular location">
    <subcellularLocation>
        <location evidence="1">Cell membrane</location>
        <topology evidence="1">Multi-pass membrane protein</topology>
    </subcellularLocation>
</comment>
<dbReference type="PROSITE" id="PS50850">
    <property type="entry name" value="MFS"/>
    <property type="match status" value="1"/>
</dbReference>
<evidence type="ECO:0000256" key="4">
    <source>
        <dbReference type="ARBA" id="ARBA00023136"/>
    </source>
</evidence>
<evidence type="ECO:0000259" key="6">
    <source>
        <dbReference type="PROSITE" id="PS50850"/>
    </source>
</evidence>
<dbReference type="Pfam" id="PF07690">
    <property type="entry name" value="MFS_1"/>
    <property type="match status" value="1"/>
</dbReference>
<gene>
    <name evidence="7" type="ORF">HCN51_15890</name>
</gene>
<feature type="transmembrane region" description="Helical" evidence="5">
    <location>
        <begin position="350"/>
        <end position="368"/>
    </location>
</feature>
<feature type="transmembrane region" description="Helical" evidence="5">
    <location>
        <begin position="93"/>
        <end position="115"/>
    </location>
</feature>
<feature type="transmembrane region" description="Helical" evidence="5">
    <location>
        <begin position="209"/>
        <end position="234"/>
    </location>
</feature>
<feature type="transmembrane region" description="Helical" evidence="5">
    <location>
        <begin position="374"/>
        <end position="392"/>
    </location>
</feature>
<keyword evidence="4 5" id="KW-0472">Membrane</keyword>
<evidence type="ECO:0000313" key="7">
    <source>
        <dbReference type="EMBL" id="NJP90922.1"/>
    </source>
</evidence>
<keyword evidence="2 5" id="KW-0812">Transmembrane</keyword>
<accession>A0ABX1B348</accession>
<sequence>MTTFAVSFATLMPAMVALPIIVARVSPENKESGLGIALGITSFLGMLLAPIFGAISDRTTLRLGMRRPFLIVGPCITVAGLVTLGLADSLAAVYVAVVTMAVGSGIAGAADGAMIPDSIPDRLRGRVLGFSTVTGVSAGLIASVVGPQFIDNQFLLATATLPLSIPLMAIGLWLYRDRVLDPKDVPQQPIFRTVLRSYRFSPKSAPDFAWVWLGRFFVTFGIAFAASFSIYFLTDQLKVSKAELPSLIAINSMLSLGGTTLGTIVGAFVTDRVRSRRNLVLVSALLLATGGLIVAFSPNVPIFLIGSGLLFFAIGLFIPTDGVLVMSVLPGGGKSDVAKYMSLVVIADQLPRSIGPMIAPAVIALGALTSLGGYPVLYLTAGVVAILGGVLVRRVRSVN</sequence>
<dbReference type="Proteomes" id="UP000696294">
    <property type="component" value="Unassembled WGS sequence"/>
</dbReference>
<reference evidence="7 8" key="1">
    <citation type="submission" date="2020-03" db="EMBL/GenBank/DDBJ databases">
        <title>WGS of actinomycetes isolated from Thailand.</title>
        <authorList>
            <person name="Thawai C."/>
        </authorList>
    </citation>
    <scope>NUCLEOTIDE SEQUENCE [LARGE SCALE GENOMIC DNA]</scope>
    <source>
        <strain evidence="7 8">FMUSA5-5</strain>
    </source>
</reference>
<feature type="transmembrane region" description="Helical" evidence="5">
    <location>
        <begin position="35"/>
        <end position="56"/>
    </location>
</feature>
<dbReference type="InterPro" id="IPR020846">
    <property type="entry name" value="MFS_dom"/>
</dbReference>
<dbReference type="InterPro" id="IPR036259">
    <property type="entry name" value="MFS_trans_sf"/>
</dbReference>
<dbReference type="CDD" id="cd06174">
    <property type="entry name" value="MFS"/>
    <property type="match status" value="1"/>
</dbReference>
<dbReference type="PANTHER" id="PTHR23528:SF1">
    <property type="entry name" value="MAJOR FACILITATOR SUPERFAMILY (MFS) PROFILE DOMAIN-CONTAINING PROTEIN"/>
    <property type="match status" value="1"/>
</dbReference>
<feature type="transmembrane region" description="Helical" evidence="5">
    <location>
        <begin position="127"/>
        <end position="150"/>
    </location>
</feature>
<feature type="transmembrane region" description="Helical" evidence="5">
    <location>
        <begin position="156"/>
        <end position="175"/>
    </location>
</feature>
<proteinExistence type="predicted"/>
<evidence type="ECO:0000256" key="2">
    <source>
        <dbReference type="ARBA" id="ARBA00022692"/>
    </source>
</evidence>
<name>A0ABX1B348_9ACTN</name>
<feature type="transmembrane region" description="Helical" evidence="5">
    <location>
        <begin position="246"/>
        <end position="269"/>
    </location>
</feature>
<comment type="caution">
    <text evidence="7">The sequence shown here is derived from an EMBL/GenBank/DDBJ whole genome shotgun (WGS) entry which is preliminary data.</text>
</comment>
<keyword evidence="8" id="KW-1185">Reference proteome</keyword>
<evidence type="ECO:0000256" key="1">
    <source>
        <dbReference type="ARBA" id="ARBA00004651"/>
    </source>
</evidence>
<feature type="domain" description="Major facilitator superfamily (MFS) profile" evidence="6">
    <location>
        <begin position="1"/>
        <end position="399"/>
    </location>
</feature>
<dbReference type="EMBL" id="JAATEP010000009">
    <property type="protein sequence ID" value="NJP90922.1"/>
    <property type="molecule type" value="Genomic_DNA"/>
</dbReference>
<evidence type="ECO:0000313" key="8">
    <source>
        <dbReference type="Proteomes" id="UP000696294"/>
    </source>
</evidence>
<evidence type="ECO:0000256" key="5">
    <source>
        <dbReference type="SAM" id="Phobius"/>
    </source>
</evidence>
<feature type="transmembrane region" description="Helical" evidence="5">
    <location>
        <begin position="68"/>
        <end position="87"/>
    </location>
</feature>
<dbReference type="PANTHER" id="PTHR23528">
    <property type="match status" value="1"/>
</dbReference>
<evidence type="ECO:0000256" key="3">
    <source>
        <dbReference type="ARBA" id="ARBA00022989"/>
    </source>
</evidence>
<feature type="transmembrane region" description="Helical" evidence="5">
    <location>
        <begin position="302"/>
        <end position="329"/>
    </location>
</feature>
<feature type="transmembrane region" description="Helical" evidence="5">
    <location>
        <begin position="278"/>
        <end position="296"/>
    </location>
</feature>